<keyword evidence="11 13" id="KW-0030">Aminoacyl-tRNA synthetase</keyword>
<dbReference type="InterPro" id="IPR018163">
    <property type="entry name" value="Thr/Ala-tRNA-synth_IIc_edit"/>
</dbReference>
<gene>
    <name evidence="13" type="primary">thrS</name>
    <name evidence="15" type="ORF">J2Z62_000173</name>
</gene>
<comment type="similarity">
    <text evidence="1 13">Belongs to the class-II aminoacyl-tRNA synthetase family.</text>
</comment>
<evidence type="ECO:0000256" key="2">
    <source>
        <dbReference type="ARBA" id="ARBA00022490"/>
    </source>
</evidence>
<evidence type="ECO:0000256" key="6">
    <source>
        <dbReference type="ARBA" id="ARBA00022741"/>
    </source>
</evidence>
<evidence type="ECO:0000256" key="5">
    <source>
        <dbReference type="ARBA" id="ARBA00022723"/>
    </source>
</evidence>
<evidence type="ECO:0000256" key="1">
    <source>
        <dbReference type="ARBA" id="ARBA00008226"/>
    </source>
</evidence>
<dbReference type="NCBIfam" id="TIGR00418">
    <property type="entry name" value="thrS"/>
    <property type="match status" value="1"/>
</dbReference>
<dbReference type="CDD" id="cd00860">
    <property type="entry name" value="ThrRS_anticodon"/>
    <property type="match status" value="1"/>
</dbReference>
<keyword evidence="8 13" id="KW-0067">ATP-binding</keyword>
<feature type="binding site" evidence="13">
    <location>
        <position position="271"/>
    </location>
    <ligand>
        <name>Zn(2+)</name>
        <dbReference type="ChEBI" id="CHEBI:29105"/>
        <note>catalytic</note>
    </ligand>
</feature>
<dbReference type="Gene3D" id="3.30.930.10">
    <property type="entry name" value="Bira Bifunctional Protein, Domain 2"/>
    <property type="match status" value="1"/>
</dbReference>
<dbReference type="InterPro" id="IPR004154">
    <property type="entry name" value="Anticodon-bd"/>
</dbReference>
<feature type="binding site" evidence="13">
    <location>
        <position position="322"/>
    </location>
    <ligand>
        <name>Zn(2+)</name>
        <dbReference type="ChEBI" id="CHEBI:29105"/>
        <note>catalytic</note>
    </ligand>
</feature>
<keyword evidence="6 13" id="KW-0547">Nucleotide-binding</keyword>
<evidence type="ECO:0000256" key="12">
    <source>
        <dbReference type="ARBA" id="ARBA00049515"/>
    </source>
</evidence>
<keyword evidence="5 13" id="KW-0479">Metal-binding</keyword>
<dbReference type="SUPFAM" id="SSF55681">
    <property type="entry name" value="Class II aaRS and biotin synthetases"/>
    <property type="match status" value="1"/>
</dbReference>
<accession>A0ABU0LYR0</accession>
<evidence type="ECO:0000256" key="10">
    <source>
        <dbReference type="ARBA" id="ARBA00022917"/>
    </source>
</evidence>
<keyword evidence="2 13" id="KW-0963">Cytoplasm</keyword>
<dbReference type="Pfam" id="PF00587">
    <property type="entry name" value="tRNA-synt_2b"/>
    <property type="match status" value="1"/>
</dbReference>
<comment type="subcellular location">
    <subcellularLocation>
        <location evidence="13">Cytoplasm</location>
    </subcellularLocation>
</comment>
<dbReference type="InterPro" id="IPR036621">
    <property type="entry name" value="Anticodon-bd_dom_sf"/>
</dbReference>
<keyword evidence="10 13" id="KW-0648">Protein biosynthesis</keyword>
<dbReference type="Gene3D" id="3.40.50.800">
    <property type="entry name" value="Anticodon-binding domain"/>
    <property type="match status" value="1"/>
</dbReference>
<comment type="cofactor">
    <cofactor evidence="13">
        <name>Zn(2+)</name>
        <dbReference type="ChEBI" id="CHEBI:29105"/>
    </cofactor>
    <text evidence="13">Binds 1 zinc ion per subunit.</text>
</comment>
<name>A0ABU0LYR0_9BACT</name>
<evidence type="ECO:0000259" key="14">
    <source>
        <dbReference type="PROSITE" id="PS50862"/>
    </source>
</evidence>
<organism evidence="15 16">
    <name type="scientific">Mycoplasmoides fastidiosum</name>
    <dbReference type="NCBI Taxonomy" id="92758"/>
    <lineage>
        <taxon>Bacteria</taxon>
        <taxon>Bacillati</taxon>
        <taxon>Mycoplasmatota</taxon>
        <taxon>Mycoplasmoidales</taxon>
        <taxon>Mycoplasmoidaceae</taxon>
        <taxon>Mycoplasmoides</taxon>
    </lineage>
</organism>
<dbReference type="PROSITE" id="PS50862">
    <property type="entry name" value="AA_TRNA_LIGASE_II"/>
    <property type="match status" value="1"/>
</dbReference>
<dbReference type="SUPFAM" id="SSF55186">
    <property type="entry name" value="ThrRS/AlaRS common domain"/>
    <property type="match status" value="1"/>
</dbReference>
<dbReference type="HAMAP" id="MF_00184">
    <property type="entry name" value="Thr_tRNA_synth"/>
    <property type="match status" value="1"/>
</dbReference>
<dbReference type="InterPro" id="IPR006195">
    <property type="entry name" value="aa-tRNA-synth_II"/>
</dbReference>
<sequence length="582" mass="66525">MSEIKYELNHSAAHILAEALLKLYPHAKLAIGPAIAEGFYYDVDFGETSVSAKDFNKIKKTMQQIIKQKLVFSSQMKTKQELLTFYQNNPYKTEIIAELEGNDLQVVYTGAHFFDLCKGGHVHNTQEIKAFELLKISSAYWRGDANNPSLTRIYGVAFDNADDLENHLKILEELKLYDHRKLGHDLCIFSFDPLIGAGLPLWLENGTITKNLITKFVNQIQVAHGVDLVTTPILGSKELYQTSGHWDHYQENIFPPIALENREYVLRPMTCPHHIVLFQKQLWSYKMLPKIYGENAILHRYEHSGGLTGLERVRSMELIDNHAFLGADQITKFIETAYSMIKTAATGFGVKFSRIDLSLHDPDDKQKFINDPVMWSESESQLKAVLEDLKINYVPIIGEAAFYGPKIDFQMETIGRKMITVATIQLDFLLPKKFKLHYIDDHGNVQQPIMIHVGIIGTLERFIAILLETYKGNLPLWLSPKQIVIIPVNNETHVSAANELNKKLQSLNLRSFVDHSTERLAKKIRNAQIQKIPYQIVIGDKEVANLNEINYRKYGEDASVQISYDQFVKELIRLNQQPSVKL</sequence>
<dbReference type="Pfam" id="PF03129">
    <property type="entry name" value="HGTP_anticodon"/>
    <property type="match status" value="1"/>
</dbReference>
<dbReference type="InterPro" id="IPR047246">
    <property type="entry name" value="ThrRS_anticodon"/>
</dbReference>
<keyword evidence="4 13" id="KW-0436">Ligase</keyword>
<keyword evidence="16" id="KW-1185">Reference proteome</keyword>
<dbReference type="InterPro" id="IPR045864">
    <property type="entry name" value="aa-tRNA-synth_II/BPL/LPL"/>
</dbReference>
<dbReference type="Proteomes" id="UP001240643">
    <property type="component" value="Unassembled WGS sequence"/>
</dbReference>
<evidence type="ECO:0000256" key="4">
    <source>
        <dbReference type="ARBA" id="ARBA00022598"/>
    </source>
</evidence>
<comment type="subunit">
    <text evidence="13">Homodimer.</text>
</comment>
<dbReference type="PANTHER" id="PTHR11451:SF56">
    <property type="entry name" value="THREONINE--TRNA LIGASE 1"/>
    <property type="match status" value="1"/>
</dbReference>
<dbReference type="GO" id="GO:0004829">
    <property type="term" value="F:threonine-tRNA ligase activity"/>
    <property type="evidence" value="ECO:0007669"/>
    <property type="project" value="UniProtKB-EC"/>
</dbReference>
<dbReference type="EC" id="6.1.1.3" evidence="13"/>
<protein>
    <recommendedName>
        <fullName evidence="13">Threonine--tRNA ligase</fullName>
        <ecNumber evidence="13">6.1.1.3</ecNumber>
    </recommendedName>
    <alternativeName>
        <fullName evidence="13">Threonyl-tRNA synthetase</fullName>
        <shortName evidence="13">ThrRS</shortName>
    </alternativeName>
</protein>
<dbReference type="InterPro" id="IPR002320">
    <property type="entry name" value="Thr-tRNA-ligase_IIa"/>
</dbReference>
<dbReference type="Pfam" id="PF07973">
    <property type="entry name" value="tRNA_SAD"/>
    <property type="match status" value="1"/>
</dbReference>
<evidence type="ECO:0000256" key="7">
    <source>
        <dbReference type="ARBA" id="ARBA00022833"/>
    </source>
</evidence>
<dbReference type="InterPro" id="IPR012947">
    <property type="entry name" value="tRNA_SAD"/>
</dbReference>
<dbReference type="InterPro" id="IPR002314">
    <property type="entry name" value="aa-tRNA-synt_IIb"/>
</dbReference>
<dbReference type="SMART" id="SM00863">
    <property type="entry name" value="tRNA_SAD"/>
    <property type="match status" value="1"/>
</dbReference>
<evidence type="ECO:0000256" key="9">
    <source>
        <dbReference type="ARBA" id="ARBA00022884"/>
    </source>
</evidence>
<evidence type="ECO:0000256" key="11">
    <source>
        <dbReference type="ARBA" id="ARBA00023146"/>
    </source>
</evidence>
<dbReference type="PRINTS" id="PR01047">
    <property type="entry name" value="TRNASYNTHTHR"/>
</dbReference>
<dbReference type="RefSeq" id="WP_256547566.1">
    <property type="nucleotide sequence ID" value="NZ_CP101809.1"/>
</dbReference>
<keyword evidence="7 13" id="KW-0862">Zinc</keyword>
<dbReference type="Gene3D" id="3.30.980.10">
    <property type="entry name" value="Threonyl-trna Synthetase, Chain A, domain 2"/>
    <property type="match status" value="1"/>
</dbReference>
<dbReference type="SUPFAM" id="SSF52954">
    <property type="entry name" value="Class II aaRS ABD-related"/>
    <property type="match status" value="1"/>
</dbReference>
<keyword evidence="9 13" id="KW-0694">RNA-binding</keyword>
<comment type="caution">
    <text evidence="13">Lacks conserved residue(s) required for the propagation of feature annotation.</text>
</comment>
<evidence type="ECO:0000256" key="13">
    <source>
        <dbReference type="HAMAP-Rule" id="MF_00184"/>
    </source>
</evidence>
<comment type="catalytic activity">
    <reaction evidence="12 13">
        <text>tRNA(Thr) + L-threonine + ATP = L-threonyl-tRNA(Thr) + AMP + diphosphate + H(+)</text>
        <dbReference type="Rhea" id="RHEA:24624"/>
        <dbReference type="Rhea" id="RHEA-COMP:9670"/>
        <dbReference type="Rhea" id="RHEA-COMP:9704"/>
        <dbReference type="ChEBI" id="CHEBI:15378"/>
        <dbReference type="ChEBI" id="CHEBI:30616"/>
        <dbReference type="ChEBI" id="CHEBI:33019"/>
        <dbReference type="ChEBI" id="CHEBI:57926"/>
        <dbReference type="ChEBI" id="CHEBI:78442"/>
        <dbReference type="ChEBI" id="CHEBI:78534"/>
        <dbReference type="ChEBI" id="CHEBI:456215"/>
        <dbReference type="EC" id="6.1.1.3"/>
    </reaction>
</comment>
<reference evidence="15" key="1">
    <citation type="submission" date="2023-07" db="EMBL/GenBank/DDBJ databases">
        <title>Genomic Encyclopedia of Type Strains, Phase IV (KMG-IV): sequencing the most valuable type-strain genomes for metagenomic binning, comparative biology and taxonomic classification.</title>
        <authorList>
            <person name="Goeker M."/>
        </authorList>
    </citation>
    <scope>NUCLEOTIDE SEQUENCE [LARGE SCALE GENOMIC DNA]</scope>
    <source>
        <strain evidence="15">DSM 21204</strain>
    </source>
</reference>
<evidence type="ECO:0000256" key="8">
    <source>
        <dbReference type="ARBA" id="ARBA00022840"/>
    </source>
</evidence>
<feature type="domain" description="Aminoacyl-transfer RNA synthetases class-II family profile" evidence="14">
    <location>
        <begin position="213"/>
        <end position="475"/>
    </location>
</feature>
<dbReference type="PANTHER" id="PTHR11451">
    <property type="entry name" value="THREONINE-TRNA LIGASE"/>
    <property type="match status" value="1"/>
</dbReference>
<dbReference type="EMBL" id="JAUSWO010000001">
    <property type="protein sequence ID" value="MDQ0513735.1"/>
    <property type="molecule type" value="Genomic_DNA"/>
</dbReference>
<feature type="binding site" evidence="13">
    <location>
        <position position="452"/>
    </location>
    <ligand>
        <name>Zn(2+)</name>
        <dbReference type="ChEBI" id="CHEBI:29105"/>
        <note>catalytic</note>
    </ligand>
</feature>
<dbReference type="Gene3D" id="3.30.54.20">
    <property type="match status" value="1"/>
</dbReference>
<evidence type="ECO:0000256" key="3">
    <source>
        <dbReference type="ARBA" id="ARBA00022555"/>
    </source>
</evidence>
<comment type="caution">
    <text evidence="15">The sequence shown here is derived from an EMBL/GenBank/DDBJ whole genome shotgun (WGS) entry which is preliminary data.</text>
</comment>
<evidence type="ECO:0000313" key="16">
    <source>
        <dbReference type="Proteomes" id="UP001240643"/>
    </source>
</evidence>
<keyword evidence="3 13" id="KW-0820">tRNA-binding</keyword>
<proteinExistence type="inferred from homology"/>
<evidence type="ECO:0000313" key="15">
    <source>
        <dbReference type="EMBL" id="MDQ0513735.1"/>
    </source>
</evidence>